<reference evidence="3" key="1">
    <citation type="journal article" date="2013" name="Science">
        <title>The Amborella genome and the evolution of flowering plants.</title>
        <authorList>
            <consortium name="Amborella Genome Project"/>
        </authorList>
    </citation>
    <scope>NUCLEOTIDE SEQUENCE [LARGE SCALE GENOMIC DNA]</scope>
</reference>
<gene>
    <name evidence="2" type="ORF">AMTR_s00049p00103990</name>
</gene>
<evidence type="ECO:0000259" key="1">
    <source>
        <dbReference type="Pfam" id="PF03108"/>
    </source>
</evidence>
<dbReference type="Gramene" id="ERN13649">
    <property type="protein sequence ID" value="ERN13649"/>
    <property type="gene ID" value="AMTR_s00049p00103990"/>
</dbReference>
<dbReference type="Proteomes" id="UP000017836">
    <property type="component" value="Unassembled WGS sequence"/>
</dbReference>
<keyword evidence="3" id="KW-1185">Reference proteome</keyword>
<organism evidence="2 3">
    <name type="scientific">Amborella trichopoda</name>
    <dbReference type="NCBI Taxonomy" id="13333"/>
    <lineage>
        <taxon>Eukaryota</taxon>
        <taxon>Viridiplantae</taxon>
        <taxon>Streptophyta</taxon>
        <taxon>Embryophyta</taxon>
        <taxon>Tracheophyta</taxon>
        <taxon>Spermatophyta</taxon>
        <taxon>Magnoliopsida</taxon>
        <taxon>Amborellales</taxon>
        <taxon>Amborellaceae</taxon>
        <taxon>Amborella</taxon>
    </lineage>
</organism>
<accession>W1PZP7</accession>
<dbReference type="InterPro" id="IPR004332">
    <property type="entry name" value="Transposase_MuDR"/>
</dbReference>
<feature type="domain" description="Transposase MuDR plant" evidence="1">
    <location>
        <begin position="111"/>
        <end position="173"/>
    </location>
</feature>
<protein>
    <recommendedName>
        <fullName evidence="1">Transposase MuDR plant domain-containing protein</fullName>
    </recommendedName>
</protein>
<sequence length="285" mass="32944">MIIKYIDPRLSSNMIRINDDDDIANMMEGASPIAMYVSNRPIDSDYTEYQPPTMPDIGPSDCIEYRPPTIPDNDPSRLVIIQDEHESKIERHMDDIDLIESPLRINSYEVVLQDGQDFDNIQVCCNHLIDYAISQNFNLKFRKSDGRRICPKCDADGCSWQVRCWRINTTNLIRLKELINTLSCAGKIGRIHRPLARSDWVFCERPYLPALIVSNHQKGLQAAIETVFLTSEQGYCMKHLTDNFKKAYKNSALTELYWKVARILYISDFDEYMIKIKSAIAEAYD</sequence>
<proteinExistence type="predicted"/>
<dbReference type="PANTHER" id="PTHR31973">
    <property type="entry name" value="POLYPROTEIN, PUTATIVE-RELATED"/>
    <property type="match status" value="1"/>
</dbReference>
<dbReference type="AlphaFoldDB" id="W1PZP7"/>
<dbReference type="Pfam" id="PF03108">
    <property type="entry name" value="DBD_Tnp_Mut"/>
    <property type="match status" value="1"/>
</dbReference>
<evidence type="ECO:0000313" key="2">
    <source>
        <dbReference type="EMBL" id="ERN13649.1"/>
    </source>
</evidence>
<dbReference type="EMBL" id="KI392567">
    <property type="protein sequence ID" value="ERN13649.1"/>
    <property type="molecule type" value="Genomic_DNA"/>
</dbReference>
<dbReference type="HOGENOM" id="CLU_977758_0_0_1"/>
<dbReference type="PANTHER" id="PTHR31973:SF188">
    <property type="entry name" value="POLYPROTEIN, PUTATIVE-RELATED"/>
    <property type="match status" value="1"/>
</dbReference>
<name>W1PZP7_AMBTC</name>
<evidence type="ECO:0000313" key="3">
    <source>
        <dbReference type="Proteomes" id="UP000017836"/>
    </source>
</evidence>